<gene>
    <name evidence="2" type="ORF">SAMN02745163_00113</name>
</gene>
<dbReference type="InterPro" id="IPR011009">
    <property type="entry name" value="Kinase-like_dom_sf"/>
</dbReference>
<evidence type="ECO:0000313" key="3">
    <source>
        <dbReference type="Proteomes" id="UP000184310"/>
    </source>
</evidence>
<dbReference type="Gene3D" id="3.30.200.20">
    <property type="entry name" value="Phosphorylase Kinase, domain 1"/>
    <property type="match status" value="1"/>
</dbReference>
<dbReference type="Pfam" id="PF01636">
    <property type="entry name" value="APH"/>
    <property type="match status" value="1"/>
</dbReference>
<dbReference type="InterPro" id="IPR047175">
    <property type="entry name" value="CotS-like"/>
</dbReference>
<keyword evidence="2" id="KW-0946">Virion</keyword>
<reference evidence="2 3" key="1">
    <citation type="submission" date="2016-11" db="EMBL/GenBank/DDBJ databases">
        <authorList>
            <person name="Jaros S."/>
            <person name="Januszkiewicz K."/>
            <person name="Wedrychowicz H."/>
        </authorList>
    </citation>
    <scope>NUCLEOTIDE SEQUENCE [LARGE SCALE GENOMIC DNA]</scope>
    <source>
        <strain evidence="2 3">DSM 21758</strain>
    </source>
</reference>
<accession>A0A1M6AKZ6</accession>
<dbReference type="EMBL" id="FQZB01000003">
    <property type="protein sequence ID" value="SHI37189.1"/>
    <property type="molecule type" value="Genomic_DNA"/>
</dbReference>
<dbReference type="Proteomes" id="UP000184310">
    <property type="component" value="Unassembled WGS sequence"/>
</dbReference>
<dbReference type="STRING" id="1121302.SAMN02745163_00113"/>
<evidence type="ECO:0000259" key="1">
    <source>
        <dbReference type="Pfam" id="PF01636"/>
    </source>
</evidence>
<name>A0A1M6AKZ6_9CLOT</name>
<dbReference type="InterPro" id="IPR002575">
    <property type="entry name" value="Aminoglycoside_PTrfase"/>
</dbReference>
<proteinExistence type="predicted"/>
<dbReference type="SUPFAM" id="SSF56112">
    <property type="entry name" value="Protein kinase-like (PK-like)"/>
    <property type="match status" value="1"/>
</dbReference>
<keyword evidence="2" id="KW-0167">Capsid protein</keyword>
<keyword evidence="3" id="KW-1185">Reference proteome</keyword>
<feature type="domain" description="Aminoglycoside phosphotransferase" evidence="1">
    <location>
        <begin position="50"/>
        <end position="260"/>
    </location>
</feature>
<dbReference type="Gene3D" id="3.90.1200.10">
    <property type="match status" value="1"/>
</dbReference>
<protein>
    <submittedName>
        <fullName evidence="2">Spore coat protein, CotS family</fullName>
    </submittedName>
</protein>
<organism evidence="2 3">
    <name type="scientific">Clostridium cavendishii DSM 21758</name>
    <dbReference type="NCBI Taxonomy" id="1121302"/>
    <lineage>
        <taxon>Bacteria</taxon>
        <taxon>Bacillati</taxon>
        <taxon>Bacillota</taxon>
        <taxon>Clostridia</taxon>
        <taxon>Eubacteriales</taxon>
        <taxon>Clostridiaceae</taxon>
        <taxon>Clostridium</taxon>
    </lineage>
</organism>
<evidence type="ECO:0000313" key="2">
    <source>
        <dbReference type="EMBL" id="SHI37189.1"/>
    </source>
</evidence>
<dbReference type="AlphaFoldDB" id="A0A1M6AKZ6"/>
<dbReference type="GO" id="GO:0042601">
    <property type="term" value="C:endospore-forming forespore"/>
    <property type="evidence" value="ECO:0007669"/>
    <property type="project" value="TreeGrafter"/>
</dbReference>
<sequence length="355" mass="41912">MNNTEIEKSTNDIYHFKDIIANNILPFYNLQNASIEEIKFKNTEKQRAVYKVTNGNNIFCLKKVYYNEADLLFVYSAMEWLYRNGIFVPRLLPTIDNNRFVLYDGMIFILSHWINGEKCDFDNISNVIDSSYNLGLMHKVSKNFKPIFGSNIKSGYDNIYMSHSKHMQRLLDSANSAYFNKDKFSKLFLSDFDKNLKLAKFSTELASSINFDKLSRSLCHGDYVNKNILFEDEKVWVIDFDKCSYNYSAYDISYFLRRLLKRNNTKWDVTLALNVLESYSKENKLNQDDIKYVLVYLSFPQKFWRLSKDYYNNISKCNKFSFYTMLKNTTLKTDSQIEFINTLTDSLKIIPSLKI</sequence>
<dbReference type="NCBIfam" id="TIGR02906">
    <property type="entry name" value="spore_CotS"/>
    <property type="match status" value="1"/>
</dbReference>
<dbReference type="InterPro" id="IPR014255">
    <property type="entry name" value="Spore_coat_CotS"/>
</dbReference>
<dbReference type="PANTHER" id="PTHR39179">
    <property type="entry name" value="SPORE COAT PROTEIN I"/>
    <property type="match status" value="1"/>
</dbReference>
<dbReference type="PANTHER" id="PTHR39179:SF1">
    <property type="entry name" value="SPORE COAT PROTEIN I"/>
    <property type="match status" value="1"/>
</dbReference>